<feature type="domain" description="Calcineurin-like phosphoesterase" evidence="1">
    <location>
        <begin position="1"/>
        <end position="191"/>
    </location>
</feature>
<name>A0A6J5T5X5_9CAUD</name>
<dbReference type="GO" id="GO:0004519">
    <property type="term" value="F:endonuclease activity"/>
    <property type="evidence" value="ECO:0007669"/>
    <property type="project" value="UniProtKB-KW"/>
</dbReference>
<dbReference type="Pfam" id="PF00149">
    <property type="entry name" value="Metallophos"/>
    <property type="match status" value="1"/>
</dbReference>
<dbReference type="InterPro" id="IPR050535">
    <property type="entry name" value="DNA_Repair-Maintenance_Comp"/>
</dbReference>
<dbReference type="InterPro" id="IPR029052">
    <property type="entry name" value="Metallo-depent_PP-like"/>
</dbReference>
<evidence type="ECO:0000313" key="2">
    <source>
        <dbReference type="EMBL" id="CAB4167860.1"/>
    </source>
</evidence>
<dbReference type="EMBL" id="LR796944">
    <property type="protein sequence ID" value="CAB4177147.1"/>
    <property type="molecule type" value="Genomic_DNA"/>
</dbReference>
<gene>
    <name evidence="5" type="ORF">UFOVP1666_102</name>
    <name evidence="2" type="ORF">UFOVP867_57</name>
    <name evidence="3" type="ORF">UFOVP913_141</name>
    <name evidence="4" type="ORF">UFOVP993_194</name>
</gene>
<dbReference type="EMBL" id="LR796858">
    <property type="protein sequence ID" value="CAB4170913.1"/>
    <property type="molecule type" value="Genomic_DNA"/>
</dbReference>
<dbReference type="EMBL" id="LR797534">
    <property type="protein sequence ID" value="CAB4223059.1"/>
    <property type="molecule type" value="Genomic_DNA"/>
</dbReference>
<accession>A0A6J5T5X5</accession>
<proteinExistence type="predicted"/>
<dbReference type="SUPFAM" id="SSF56300">
    <property type="entry name" value="Metallo-dependent phosphatases"/>
    <property type="match status" value="1"/>
</dbReference>
<dbReference type="EMBL" id="LR796815">
    <property type="protein sequence ID" value="CAB4167860.1"/>
    <property type="molecule type" value="Genomic_DNA"/>
</dbReference>
<organism evidence="5">
    <name type="scientific">uncultured Caudovirales phage</name>
    <dbReference type="NCBI Taxonomy" id="2100421"/>
    <lineage>
        <taxon>Viruses</taxon>
        <taxon>Duplodnaviria</taxon>
        <taxon>Heunggongvirae</taxon>
        <taxon>Uroviricota</taxon>
        <taxon>Caudoviricetes</taxon>
        <taxon>Peduoviridae</taxon>
        <taxon>Maltschvirus</taxon>
        <taxon>Maltschvirus maltsch</taxon>
    </lineage>
</organism>
<keyword evidence="5" id="KW-0540">Nuclease</keyword>
<dbReference type="CDD" id="cd00838">
    <property type="entry name" value="MPP_superfamily"/>
    <property type="match status" value="1"/>
</dbReference>
<sequence>MKVAILGDTHFGVRSDLTVFHDSFRKFYTETFMPYLLDNDIKHVFQLGDLFDRRKYINFYTLAECKKYFFEPLQDNGITLHTLIGNHDIYWRESLDINSASLVLGEYGNILVHTKPETVTLGGTTFDIIPWICPENEIDVMDFIKTSFSDICMGHFEIAGFAMYKGMEANDGVDKDALASYEQVWSGHYHTKSSKGNITYVGTPAEMTWQDYNDPKGFHTFDLDTRKLEFINNPYIMFTRIEYDDTATVVDLDTLDIKNNYVKLVVIKKTDYYKFDSFVSKLYNKGCYDIKIIEDLSEFQEGVVSEEINLEDTVSVLSNYIDSVETDMDKDKVKTFMKTLYLEALHMDHNS</sequence>
<reference evidence="5" key="1">
    <citation type="submission" date="2020-05" db="EMBL/GenBank/DDBJ databases">
        <authorList>
            <person name="Chiriac C."/>
            <person name="Salcher M."/>
            <person name="Ghai R."/>
            <person name="Kavagutti S V."/>
        </authorList>
    </citation>
    <scope>NUCLEOTIDE SEQUENCE</scope>
</reference>
<evidence type="ECO:0000313" key="3">
    <source>
        <dbReference type="EMBL" id="CAB4170913.1"/>
    </source>
</evidence>
<keyword evidence="5" id="KW-0255">Endonuclease</keyword>
<dbReference type="InterPro" id="IPR004843">
    <property type="entry name" value="Calcineurin-like_PHP"/>
</dbReference>
<keyword evidence="5" id="KW-0378">Hydrolase</keyword>
<evidence type="ECO:0000313" key="4">
    <source>
        <dbReference type="EMBL" id="CAB4177147.1"/>
    </source>
</evidence>
<dbReference type="PANTHER" id="PTHR30337">
    <property type="entry name" value="COMPONENT OF ATP-DEPENDENT DSDNA EXONUCLEASE"/>
    <property type="match status" value="1"/>
</dbReference>
<dbReference type="Gene3D" id="3.60.21.10">
    <property type="match status" value="1"/>
</dbReference>
<evidence type="ECO:0000313" key="5">
    <source>
        <dbReference type="EMBL" id="CAB4223059.1"/>
    </source>
</evidence>
<evidence type="ECO:0000259" key="1">
    <source>
        <dbReference type="Pfam" id="PF00149"/>
    </source>
</evidence>
<dbReference type="GO" id="GO:0016787">
    <property type="term" value="F:hydrolase activity"/>
    <property type="evidence" value="ECO:0007669"/>
    <property type="project" value="InterPro"/>
</dbReference>
<protein>
    <submittedName>
        <fullName evidence="5">Endonuclease subunit</fullName>
    </submittedName>
</protein>